<dbReference type="InterPro" id="IPR007867">
    <property type="entry name" value="GMC_OxRtase_C"/>
</dbReference>
<keyword evidence="4 5" id="KW-0274">FAD</keyword>
<dbReference type="PIRSF" id="PIRSF000137">
    <property type="entry name" value="Alcohol_oxidase"/>
    <property type="match status" value="1"/>
</dbReference>
<dbReference type="InterPro" id="IPR000172">
    <property type="entry name" value="GMC_OxRdtase_N"/>
</dbReference>
<dbReference type="PANTHER" id="PTHR11552">
    <property type="entry name" value="GLUCOSE-METHANOL-CHOLINE GMC OXIDOREDUCTASE"/>
    <property type="match status" value="1"/>
</dbReference>
<evidence type="ECO:0000259" key="8">
    <source>
        <dbReference type="PROSITE" id="PS00624"/>
    </source>
</evidence>
<keyword evidence="3 6" id="KW-0285">Flavoprotein</keyword>
<dbReference type="Gene3D" id="3.30.560.10">
    <property type="entry name" value="Glucose Oxidase, domain 3"/>
    <property type="match status" value="1"/>
</dbReference>
<dbReference type="Gene3D" id="3.50.50.60">
    <property type="entry name" value="FAD/NAD(P)-binding domain"/>
    <property type="match status" value="1"/>
</dbReference>
<accession>A0ABD0TBV3</accession>
<dbReference type="EMBL" id="JBEDNZ010000006">
    <property type="protein sequence ID" value="KAL0840860.1"/>
    <property type="molecule type" value="Genomic_DNA"/>
</dbReference>
<proteinExistence type="inferred from homology"/>
<dbReference type="Pfam" id="PF05199">
    <property type="entry name" value="GMC_oxred_C"/>
    <property type="match status" value="1"/>
</dbReference>
<feature type="domain" description="Glucose-methanol-choline oxidoreductase N-terminal" evidence="7">
    <location>
        <begin position="121"/>
        <end position="144"/>
    </location>
</feature>
<protein>
    <recommendedName>
        <fullName evidence="7 8">Glucose-methanol-choline oxidoreductase N-terminal domain-containing protein</fullName>
    </recommendedName>
</protein>
<evidence type="ECO:0000313" key="10">
    <source>
        <dbReference type="Proteomes" id="UP001549921"/>
    </source>
</evidence>
<dbReference type="AlphaFoldDB" id="A0ABD0TBV3"/>
<evidence type="ECO:0000256" key="2">
    <source>
        <dbReference type="ARBA" id="ARBA00010790"/>
    </source>
</evidence>
<gene>
    <name evidence="9" type="ORF">ABMA28_014664</name>
</gene>
<evidence type="ECO:0000256" key="4">
    <source>
        <dbReference type="ARBA" id="ARBA00022827"/>
    </source>
</evidence>
<dbReference type="InterPro" id="IPR036188">
    <property type="entry name" value="FAD/NAD-bd_sf"/>
</dbReference>
<sequence length="578" mass="64031">MYVADLIANVTRVQYALSTISMLQLTSFRYPLQSTVSDGASFDFVIVGAGSAGSVLANRLTEDPRITVLLIEAGGDPPIESNVPGLSSYTVRSRLDWNHTSGPDKHAYQCLQDNQYPADHGKVLGGTSSINGMYYVRGHPENFDSWAAAIDDRTWNYSNVLPYFKKSERLEDWEILKSKDRTYHGTDGYIRITKIKNSEFENFTKVFKEMGYDVVSDINSKQNIGFSEQLVTLADGLRQSTANAFLSPIKSRANLVVLKETMATKITFDKIKATGVEVTDNNKSTFTVKANKEVIISAGAINSPQLLLLSGIGPKNVLNSFNRPVLADLPVGQNLQNHQYVFLAVKMPQTNPTAAPVNPYEYNSLLATGYLKLNGSDMAPDYQVVTQTLDADGFAVSCKYVYFNNEICEHFYNELKGKKALYISIASFKFQTRGTVSLKSLDPYESPLISIKPYSEEIDFEHATRNIEDFARIVNTTYMKNLGAEFVSLPSCKDFVFGSKDYWKCYVRCMTSSGFHFTSTCAMGSVVDSRLRVFGVAGLRVVDASVMPSITSGNTNAPTIMIAEKASDMIKKDHGIIN</sequence>
<feature type="domain" description="Glucose-methanol-choline oxidoreductase N-terminal" evidence="8">
    <location>
        <begin position="299"/>
        <end position="313"/>
    </location>
</feature>
<evidence type="ECO:0000313" key="9">
    <source>
        <dbReference type="EMBL" id="KAL0840860.1"/>
    </source>
</evidence>
<dbReference type="Proteomes" id="UP001549921">
    <property type="component" value="Unassembled WGS sequence"/>
</dbReference>
<dbReference type="PANTHER" id="PTHR11552:SF147">
    <property type="entry name" value="CHOLINE DEHYDROGENASE, MITOCHONDRIAL"/>
    <property type="match status" value="1"/>
</dbReference>
<name>A0ABD0TBV3_LOXSC</name>
<comment type="caution">
    <text evidence="9">The sequence shown here is derived from an EMBL/GenBank/DDBJ whole genome shotgun (WGS) entry which is preliminary data.</text>
</comment>
<reference evidence="9 10" key="1">
    <citation type="submission" date="2024-06" db="EMBL/GenBank/DDBJ databases">
        <title>A chromosome-level genome assembly of beet webworm, Loxostege sticticalis.</title>
        <authorList>
            <person name="Zhang Y."/>
        </authorList>
    </citation>
    <scope>NUCLEOTIDE SEQUENCE [LARGE SCALE GENOMIC DNA]</scope>
    <source>
        <strain evidence="9">AQ028</strain>
        <tissue evidence="9">Male pupae</tissue>
    </source>
</reference>
<comment type="cofactor">
    <cofactor evidence="1 5">
        <name>FAD</name>
        <dbReference type="ChEBI" id="CHEBI:57692"/>
    </cofactor>
</comment>
<evidence type="ECO:0000259" key="7">
    <source>
        <dbReference type="PROSITE" id="PS00623"/>
    </source>
</evidence>
<feature type="binding site" evidence="5">
    <location>
        <position position="127"/>
    </location>
    <ligand>
        <name>FAD</name>
        <dbReference type="ChEBI" id="CHEBI:57692"/>
    </ligand>
</feature>
<dbReference type="PROSITE" id="PS00624">
    <property type="entry name" value="GMC_OXRED_2"/>
    <property type="match status" value="1"/>
</dbReference>
<organism evidence="9 10">
    <name type="scientific">Loxostege sticticalis</name>
    <name type="common">Beet webworm moth</name>
    <dbReference type="NCBI Taxonomy" id="481309"/>
    <lineage>
        <taxon>Eukaryota</taxon>
        <taxon>Metazoa</taxon>
        <taxon>Ecdysozoa</taxon>
        <taxon>Arthropoda</taxon>
        <taxon>Hexapoda</taxon>
        <taxon>Insecta</taxon>
        <taxon>Pterygota</taxon>
        <taxon>Neoptera</taxon>
        <taxon>Endopterygota</taxon>
        <taxon>Lepidoptera</taxon>
        <taxon>Glossata</taxon>
        <taxon>Ditrysia</taxon>
        <taxon>Pyraloidea</taxon>
        <taxon>Crambidae</taxon>
        <taxon>Pyraustinae</taxon>
        <taxon>Loxostege</taxon>
    </lineage>
</organism>
<dbReference type="SUPFAM" id="SSF54373">
    <property type="entry name" value="FAD-linked reductases, C-terminal domain"/>
    <property type="match status" value="1"/>
</dbReference>
<dbReference type="Pfam" id="PF00732">
    <property type="entry name" value="GMC_oxred_N"/>
    <property type="match status" value="1"/>
</dbReference>
<evidence type="ECO:0000256" key="5">
    <source>
        <dbReference type="PIRSR" id="PIRSR000137-2"/>
    </source>
</evidence>
<evidence type="ECO:0000256" key="1">
    <source>
        <dbReference type="ARBA" id="ARBA00001974"/>
    </source>
</evidence>
<dbReference type="PROSITE" id="PS00623">
    <property type="entry name" value="GMC_OXRED_1"/>
    <property type="match status" value="1"/>
</dbReference>
<evidence type="ECO:0000256" key="3">
    <source>
        <dbReference type="ARBA" id="ARBA00022630"/>
    </source>
</evidence>
<dbReference type="SUPFAM" id="SSF51905">
    <property type="entry name" value="FAD/NAD(P)-binding domain"/>
    <property type="match status" value="1"/>
</dbReference>
<feature type="binding site" evidence="5">
    <location>
        <position position="123"/>
    </location>
    <ligand>
        <name>FAD</name>
        <dbReference type="ChEBI" id="CHEBI:57692"/>
    </ligand>
</feature>
<evidence type="ECO:0000256" key="6">
    <source>
        <dbReference type="RuleBase" id="RU003968"/>
    </source>
</evidence>
<comment type="similarity">
    <text evidence="2 6">Belongs to the GMC oxidoreductase family.</text>
</comment>
<dbReference type="InterPro" id="IPR012132">
    <property type="entry name" value="GMC_OxRdtase"/>
</dbReference>